<name>A0A4Q7XN18_9ACTN</name>
<evidence type="ECO:0000259" key="6">
    <source>
        <dbReference type="PROSITE" id="PS50937"/>
    </source>
</evidence>
<dbReference type="PROSITE" id="PS00552">
    <property type="entry name" value="HTH_MERR_1"/>
    <property type="match status" value="1"/>
</dbReference>
<dbReference type="OrthoDB" id="9802039at2"/>
<dbReference type="PANTHER" id="PTHR30204:SF69">
    <property type="entry name" value="MERR-FAMILY TRANSCRIPTIONAL REGULATOR"/>
    <property type="match status" value="1"/>
</dbReference>
<dbReference type="PROSITE" id="PS50937">
    <property type="entry name" value="HTH_MERR_2"/>
    <property type="match status" value="1"/>
</dbReference>
<keyword evidence="4" id="KW-0804">Transcription</keyword>
<gene>
    <name evidence="7" type="ORF">EV645_0107</name>
</gene>
<dbReference type="RefSeq" id="WP_130438553.1">
    <property type="nucleotide sequence ID" value="NZ_SHKR01000001.1"/>
</dbReference>
<proteinExistence type="predicted"/>
<dbReference type="Proteomes" id="UP000292027">
    <property type="component" value="Unassembled WGS sequence"/>
</dbReference>
<evidence type="ECO:0000256" key="2">
    <source>
        <dbReference type="ARBA" id="ARBA00023015"/>
    </source>
</evidence>
<reference evidence="7 8" key="1">
    <citation type="journal article" date="2015" name="Stand. Genomic Sci.">
        <title>Genomic Encyclopedia of Bacterial and Archaeal Type Strains, Phase III: the genomes of soil and plant-associated and newly described type strains.</title>
        <authorList>
            <person name="Whitman W.B."/>
            <person name="Woyke T."/>
            <person name="Klenk H.P."/>
            <person name="Zhou Y."/>
            <person name="Lilburn T.G."/>
            <person name="Beck B.J."/>
            <person name="De Vos P."/>
            <person name="Vandamme P."/>
            <person name="Eisen J.A."/>
            <person name="Garrity G."/>
            <person name="Hugenholtz P."/>
            <person name="Kyrpides N.C."/>
        </authorList>
    </citation>
    <scope>NUCLEOTIDE SEQUENCE [LARGE SCALE GENOMIC DNA]</scope>
    <source>
        <strain evidence="7 8">VKM Ac-2540</strain>
    </source>
</reference>
<accession>A0A4Q7XN18</accession>
<dbReference type="InterPro" id="IPR000551">
    <property type="entry name" value="MerR-type_HTH_dom"/>
</dbReference>
<keyword evidence="3 7" id="KW-0238">DNA-binding</keyword>
<evidence type="ECO:0000313" key="7">
    <source>
        <dbReference type="EMBL" id="RZU24465.1"/>
    </source>
</evidence>
<dbReference type="AlphaFoldDB" id="A0A4Q7XN18"/>
<dbReference type="InterPro" id="IPR047057">
    <property type="entry name" value="MerR_fam"/>
</dbReference>
<evidence type="ECO:0000256" key="5">
    <source>
        <dbReference type="SAM" id="MobiDB-lite"/>
    </source>
</evidence>
<organism evidence="7 8">
    <name type="scientific">Kribbella rubisoli</name>
    <dbReference type="NCBI Taxonomy" id="3075929"/>
    <lineage>
        <taxon>Bacteria</taxon>
        <taxon>Bacillati</taxon>
        <taxon>Actinomycetota</taxon>
        <taxon>Actinomycetes</taxon>
        <taxon>Propionibacteriales</taxon>
        <taxon>Kribbellaceae</taxon>
        <taxon>Kribbella</taxon>
    </lineage>
</organism>
<feature type="region of interest" description="Disordered" evidence="5">
    <location>
        <begin position="132"/>
        <end position="159"/>
    </location>
</feature>
<comment type="caution">
    <text evidence="7">The sequence shown here is derived from an EMBL/GenBank/DDBJ whole genome shotgun (WGS) entry which is preliminary data.</text>
</comment>
<keyword evidence="2" id="KW-0805">Transcription regulation</keyword>
<dbReference type="GO" id="GO:0003677">
    <property type="term" value="F:DNA binding"/>
    <property type="evidence" value="ECO:0007669"/>
    <property type="project" value="UniProtKB-KW"/>
</dbReference>
<evidence type="ECO:0000256" key="4">
    <source>
        <dbReference type="ARBA" id="ARBA00023163"/>
    </source>
</evidence>
<dbReference type="GO" id="GO:0003700">
    <property type="term" value="F:DNA-binding transcription factor activity"/>
    <property type="evidence" value="ECO:0007669"/>
    <property type="project" value="InterPro"/>
</dbReference>
<keyword evidence="8" id="KW-1185">Reference proteome</keyword>
<dbReference type="SMART" id="SM00422">
    <property type="entry name" value="HTH_MERR"/>
    <property type="match status" value="1"/>
</dbReference>
<dbReference type="EMBL" id="SHKR01000001">
    <property type="protein sequence ID" value="RZU24465.1"/>
    <property type="molecule type" value="Genomic_DNA"/>
</dbReference>
<evidence type="ECO:0000256" key="1">
    <source>
        <dbReference type="ARBA" id="ARBA00022491"/>
    </source>
</evidence>
<protein>
    <submittedName>
        <fullName evidence="7">DNA-binding transcriptional MerR regulator</fullName>
    </submittedName>
</protein>
<dbReference type="InterPro" id="IPR009061">
    <property type="entry name" value="DNA-bd_dom_put_sf"/>
</dbReference>
<evidence type="ECO:0000256" key="3">
    <source>
        <dbReference type="ARBA" id="ARBA00023125"/>
    </source>
</evidence>
<dbReference type="Pfam" id="PF13411">
    <property type="entry name" value="MerR_1"/>
    <property type="match status" value="1"/>
</dbReference>
<dbReference type="PANTHER" id="PTHR30204">
    <property type="entry name" value="REDOX-CYCLING DRUG-SENSING TRANSCRIPTIONAL ACTIVATOR SOXR"/>
    <property type="match status" value="1"/>
</dbReference>
<evidence type="ECO:0000313" key="8">
    <source>
        <dbReference type="Proteomes" id="UP000292027"/>
    </source>
</evidence>
<sequence>MRSSELAAAAGVNLQTLRYYERRGLLAEPARSLGGHRIYPSEAVTTLRVIKAAQRLGFTLTEVSELLDIARHRHARGEGAGLQARTREKLADVEAKIADLTVIAETLRAGIAAGCDDLQTCAGDPDCPLPFADLGTTRRTHDPRRVPASRPEPAPGGRA</sequence>
<dbReference type="SUPFAM" id="SSF46955">
    <property type="entry name" value="Putative DNA-binding domain"/>
    <property type="match status" value="1"/>
</dbReference>
<dbReference type="Gene3D" id="1.10.1660.10">
    <property type="match status" value="1"/>
</dbReference>
<dbReference type="PRINTS" id="PR00040">
    <property type="entry name" value="HTHMERR"/>
</dbReference>
<keyword evidence="1" id="KW-0678">Repressor</keyword>
<feature type="compositionally biased region" description="Pro residues" evidence="5">
    <location>
        <begin position="150"/>
        <end position="159"/>
    </location>
</feature>
<feature type="domain" description="HTH merR-type" evidence="6">
    <location>
        <begin position="1"/>
        <end position="69"/>
    </location>
</feature>